<dbReference type="GO" id="GO:0016887">
    <property type="term" value="F:ATP hydrolysis activity"/>
    <property type="evidence" value="ECO:0007669"/>
    <property type="project" value="InterPro"/>
</dbReference>
<evidence type="ECO:0000256" key="7">
    <source>
        <dbReference type="SAM" id="MobiDB-lite"/>
    </source>
</evidence>
<evidence type="ECO:0000313" key="11">
    <source>
        <dbReference type="EMBL" id="MCF2533192.1"/>
    </source>
</evidence>
<keyword evidence="5 8" id="KW-1133">Transmembrane helix</keyword>
<evidence type="ECO:0000256" key="5">
    <source>
        <dbReference type="ARBA" id="ARBA00022989"/>
    </source>
</evidence>
<evidence type="ECO:0000256" key="4">
    <source>
        <dbReference type="ARBA" id="ARBA00022840"/>
    </source>
</evidence>
<evidence type="ECO:0000256" key="3">
    <source>
        <dbReference type="ARBA" id="ARBA00022741"/>
    </source>
</evidence>
<dbReference type="AlphaFoldDB" id="A0AA41U6N3"/>
<dbReference type="EMBL" id="JAKFHA010000045">
    <property type="protein sequence ID" value="MCF2533192.1"/>
    <property type="molecule type" value="Genomic_DNA"/>
</dbReference>
<evidence type="ECO:0000256" key="6">
    <source>
        <dbReference type="ARBA" id="ARBA00023136"/>
    </source>
</evidence>
<feature type="compositionally biased region" description="Low complexity" evidence="7">
    <location>
        <begin position="341"/>
        <end position="350"/>
    </location>
</feature>
<dbReference type="PROSITE" id="PS00211">
    <property type="entry name" value="ABC_TRANSPORTER_1"/>
    <property type="match status" value="1"/>
</dbReference>
<keyword evidence="12" id="KW-1185">Reference proteome</keyword>
<accession>A0AA41U6N3</accession>
<feature type="transmembrane region" description="Helical" evidence="8">
    <location>
        <begin position="68"/>
        <end position="87"/>
    </location>
</feature>
<evidence type="ECO:0000313" key="12">
    <source>
        <dbReference type="Proteomes" id="UP001165378"/>
    </source>
</evidence>
<sequence>MTKPRHAGPNDPGGIRAGRNLIQGELRHRKGPLLRVLAWSALEGAPALLSGALVAASLDQGFLAGRNGVGFALLAVLGLAMLIRVAATYAMFPHLAAVVEPLRDALVRRVVGGALDTAVSGDRASTDPTAAVARLTEQVESCRNLTASLIRTLRQLVVTIIAALVGLAVLAPIILPLVLLPLLPAAWLFVRLLGPLAARRRALVLADERIATDTGRIVDGLRDVIALGAQDRVTAELSTAIEAQAKAARALARASALRLLIVGLGGQLPLLILLLAAPRLLREGTLSPGEVAGAVLYLVKELSPALRTLTATVGDWILELGVVAGRLAESGAPPATPPSHTPTDAPSAASLLDANGRPARPAALAVRDVTFAYGPHAAPVVQNLSLSVPERGHLAIVGPSGIGKSTLAALLAGLLRPLHGTILLRGAPISALDEERLRREIAVVPQEAYVFAGTVRENIAYLQPAATDAELDRAVRLVGCRDLVARLGGYEADIPDPAALSAGERQLIALARTFVSPARLVILDEATCHLDPGTEALAETAFAARPGALIVIAHRMDSARRADQILLMDGHLPTVGTHEDLLTRSPLYTDLIGHWSQPATPPART</sequence>
<organism evidence="11 12">
    <name type="scientific">Yinghuangia soli</name>
    <dbReference type="NCBI Taxonomy" id="2908204"/>
    <lineage>
        <taxon>Bacteria</taxon>
        <taxon>Bacillati</taxon>
        <taxon>Actinomycetota</taxon>
        <taxon>Actinomycetes</taxon>
        <taxon>Kitasatosporales</taxon>
        <taxon>Streptomycetaceae</taxon>
        <taxon>Yinghuangia</taxon>
    </lineage>
</organism>
<dbReference type="Gene3D" id="3.40.50.300">
    <property type="entry name" value="P-loop containing nucleotide triphosphate hydrolases"/>
    <property type="match status" value="1"/>
</dbReference>
<keyword evidence="4 11" id="KW-0067">ATP-binding</keyword>
<dbReference type="InterPro" id="IPR003439">
    <property type="entry name" value="ABC_transporter-like_ATP-bd"/>
</dbReference>
<dbReference type="InterPro" id="IPR003593">
    <property type="entry name" value="AAA+_ATPase"/>
</dbReference>
<reference evidence="11" key="1">
    <citation type="submission" date="2022-01" db="EMBL/GenBank/DDBJ databases">
        <title>Genome-Based Taxonomic Classification of the Phylum Actinobacteria.</title>
        <authorList>
            <person name="Gao Y."/>
        </authorList>
    </citation>
    <scope>NUCLEOTIDE SEQUENCE</scope>
    <source>
        <strain evidence="11">KLBMP 8922</strain>
    </source>
</reference>
<feature type="domain" description="ABC transporter" evidence="9">
    <location>
        <begin position="364"/>
        <end position="594"/>
    </location>
</feature>
<dbReference type="SUPFAM" id="SSF90123">
    <property type="entry name" value="ABC transporter transmembrane region"/>
    <property type="match status" value="1"/>
</dbReference>
<dbReference type="GO" id="GO:0140359">
    <property type="term" value="F:ABC-type transporter activity"/>
    <property type="evidence" value="ECO:0007669"/>
    <property type="project" value="InterPro"/>
</dbReference>
<gene>
    <name evidence="11" type="ORF">LZ495_39075</name>
</gene>
<feature type="domain" description="ABC transmembrane type-1" evidence="10">
    <location>
        <begin position="37"/>
        <end position="299"/>
    </location>
</feature>
<feature type="transmembrane region" description="Helical" evidence="8">
    <location>
        <begin position="36"/>
        <end position="56"/>
    </location>
</feature>
<dbReference type="InterPro" id="IPR011527">
    <property type="entry name" value="ABC1_TM_dom"/>
</dbReference>
<dbReference type="Pfam" id="PF00005">
    <property type="entry name" value="ABC_tran"/>
    <property type="match status" value="1"/>
</dbReference>
<proteinExistence type="predicted"/>
<feature type="region of interest" description="Disordered" evidence="7">
    <location>
        <begin position="329"/>
        <end position="352"/>
    </location>
</feature>
<evidence type="ECO:0000256" key="8">
    <source>
        <dbReference type="SAM" id="Phobius"/>
    </source>
</evidence>
<dbReference type="Proteomes" id="UP001165378">
    <property type="component" value="Unassembled WGS sequence"/>
</dbReference>
<dbReference type="PROSITE" id="PS50893">
    <property type="entry name" value="ABC_TRANSPORTER_2"/>
    <property type="match status" value="1"/>
</dbReference>
<comment type="caution">
    <text evidence="11">The sequence shown here is derived from an EMBL/GenBank/DDBJ whole genome shotgun (WGS) entry which is preliminary data.</text>
</comment>
<dbReference type="PROSITE" id="PS50929">
    <property type="entry name" value="ABC_TM1F"/>
    <property type="match status" value="1"/>
</dbReference>
<evidence type="ECO:0000259" key="10">
    <source>
        <dbReference type="PROSITE" id="PS50929"/>
    </source>
</evidence>
<dbReference type="InterPro" id="IPR027417">
    <property type="entry name" value="P-loop_NTPase"/>
</dbReference>
<keyword evidence="2 8" id="KW-0812">Transmembrane</keyword>
<protein>
    <submittedName>
        <fullName evidence="11">ABC transporter ATP-binding protein/permease</fullName>
    </submittedName>
</protein>
<dbReference type="GO" id="GO:0034040">
    <property type="term" value="F:ATPase-coupled lipid transmembrane transporter activity"/>
    <property type="evidence" value="ECO:0007669"/>
    <property type="project" value="TreeGrafter"/>
</dbReference>
<dbReference type="PANTHER" id="PTHR24221">
    <property type="entry name" value="ATP-BINDING CASSETTE SUB-FAMILY B"/>
    <property type="match status" value="1"/>
</dbReference>
<dbReference type="InterPro" id="IPR036640">
    <property type="entry name" value="ABC1_TM_sf"/>
</dbReference>
<dbReference type="Gene3D" id="1.20.1560.10">
    <property type="entry name" value="ABC transporter type 1, transmembrane domain"/>
    <property type="match status" value="1"/>
</dbReference>
<evidence type="ECO:0000256" key="2">
    <source>
        <dbReference type="ARBA" id="ARBA00022692"/>
    </source>
</evidence>
<evidence type="ECO:0000256" key="1">
    <source>
        <dbReference type="ARBA" id="ARBA00004651"/>
    </source>
</evidence>
<dbReference type="GO" id="GO:0005886">
    <property type="term" value="C:plasma membrane"/>
    <property type="evidence" value="ECO:0007669"/>
    <property type="project" value="UniProtKB-SubCell"/>
</dbReference>
<feature type="transmembrane region" description="Helical" evidence="8">
    <location>
        <begin position="156"/>
        <end position="175"/>
    </location>
</feature>
<dbReference type="SUPFAM" id="SSF52540">
    <property type="entry name" value="P-loop containing nucleoside triphosphate hydrolases"/>
    <property type="match status" value="1"/>
</dbReference>
<keyword evidence="6 8" id="KW-0472">Membrane</keyword>
<keyword evidence="3" id="KW-0547">Nucleotide-binding</keyword>
<name>A0AA41U6N3_9ACTN</name>
<comment type="subcellular location">
    <subcellularLocation>
        <location evidence="1">Cell membrane</location>
        <topology evidence="1">Multi-pass membrane protein</topology>
    </subcellularLocation>
</comment>
<dbReference type="RefSeq" id="WP_235057968.1">
    <property type="nucleotide sequence ID" value="NZ_JAKFHA010000045.1"/>
</dbReference>
<dbReference type="InterPro" id="IPR017871">
    <property type="entry name" value="ABC_transporter-like_CS"/>
</dbReference>
<dbReference type="GO" id="GO:0005524">
    <property type="term" value="F:ATP binding"/>
    <property type="evidence" value="ECO:0007669"/>
    <property type="project" value="UniProtKB-KW"/>
</dbReference>
<dbReference type="PANTHER" id="PTHR24221:SF654">
    <property type="entry name" value="ATP-BINDING CASSETTE SUB-FAMILY B MEMBER 6"/>
    <property type="match status" value="1"/>
</dbReference>
<dbReference type="SMART" id="SM00382">
    <property type="entry name" value="AAA"/>
    <property type="match status" value="1"/>
</dbReference>
<evidence type="ECO:0000259" key="9">
    <source>
        <dbReference type="PROSITE" id="PS50893"/>
    </source>
</evidence>
<dbReference type="InterPro" id="IPR039421">
    <property type="entry name" value="Type_1_exporter"/>
</dbReference>